<evidence type="ECO:0000256" key="2">
    <source>
        <dbReference type="ARBA" id="ARBA00023125"/>
    </source>
</evidence>
<dbReference type="Pfam" id="PF12802">
    <property type="entry name" value="MarR_2"/>
    <property type="match status" value="1"/>
</dbReference>
<dbReference type="PRINTS" id="PR00598">
    <property type="entry name" value="HTHMARR"/>
</dbReference>
<organism evidence="5 6">
    <name type="scientific">Staphylococcus caprae</name>
    <dbReference type="NCBI Taxonomy" id="29380"/>
    <lineage>
        <taxon>Bacteria</taxon>
        <taxon>Bacillati</taxon>
        <taxon>Bacillota</taxon>
        <taxon>Bacilli</taxon>
        <taxon>Bacillales</taxon>
        <taxon>Staphylococcaceae</taxon>
        <taxon>Staphylococcus</taxon>
    </lineage>
</organism>
<protein>
    <submittedName>
        <fullName evidence="5">MarR family regulatory protein</fullName>
    </submittedName>
</protein>
<evidence type="ECO:0000313" key="5">
    <source>
        <dbReference type="EMBL" id="BBD91699.1"/>
    </source>
</evidence>
<dbReference type="InterPro" id="IPR036390">
    <property type="entry name" value="WH_DNA-bd_sf"/>
</dbReference>
<dbReference type="GeneID" id="58050359"/>
<feature type="domain" description="HTH marR-type" evidence="4">
    <location>
        <begin position="2"/>
        <end position="136"/>
    </location>
</feature>
<evidence type="ECO:0000256" key="1">
    <source>
        <dbReference type="ARBA" id="ARBA00023015"/>
    </source>
</evidence>
<dbReference type="EMBL" id="AP018586">
    <property type="protein sequence ID" value="BBD91699.1"/>
    <property type="molecule type" value="Genomic_DNA"/>
</dbReference>
<dbReference type="Proteomes" id="UP000274772">
    <property type="component" value="Chromosome"/>
</dbReference>
<dbReference type="PROSITE" id="PS50995">
    <property type="entry name" value="HTH_MARR_2"/>
    <property type="match status" value="1"/>
</dbReference>
<proteinExistence type="predicted"/>
<dbReference type="InterPro" id="IPR000835">
    <property type="entry name" value="HTH_MarR-typ"/>
</dbReference>
<dbReference type="SMART" id="SM00347">
    <property type="entry name" value="HTH_MARR"/>
    <property type="match status" value="1"/>
</dbReference>
<gene>
    <name evidence="5" type="ORF">JMUB590_0589</name>
</gene>
<dbReference type="Gene3D" id="1.10.10.10">
    <property type="entry name" value="Winged helix-like DNA-binding domain superfamily/Winged helix DNA-binding domain"/>
    <property type="match status" value="1"/>
</dbReference>
<keyword evidence="1" id="KW-0805">Transcription regulation</keyword>
<sequence>MNLTFQYLIRSLAHQMKNYADKRLDDFGITQEQSHTLGYIYRHQEEGMTQKTLLEAFDRKGSTVSSTLKILESKGLIYRKVNPKDTRSKLLKLTDEGITLVESFIKIFDEIEENMLKDFTDNDKEKLREYFDRMMNNLK</sequence>
<evidence type="ECO:0000313" key="6">
    <source>
        <dbReference type="Proteomes" id="UP000274772"/>
    </source>
</evidence>
<keyword evidence="6" id="KW-1185">Reference proteome</keyword>
<reference evidence="5 6" key="1">
    <citation type="submission" date="2018-05" db="EMBL/GenBank/DDBJ databases">
        <title>Complete genome sequencing of three human clinical isolates of Staphylococcus caprae reveals virulence factors similar to those of S. epidermidis and S. capitis.</title>
        <authorList>
            <person name="Watanabe S."/>
            <person name="Cui L."/>
        </authorList>
    </citation>
    <scope>NUCLEOTIDE SEQUENCE [LARGE SCALE GENOMIC DNA]</scope>
    <source>
        <strain evidence="5 6">JMUB590</strain>
    </source>
</reference>
<name>A0ABM7FNN2_9STAP</name>
<dbReference type="PANTHER" id="PTHR42756">
    <property type="entry name" value="TRANSCRIPTIONAL REGULATOR, MARR"/>
    <property type="match status" value="1"/>
</dbReference>
<dbReference type="InterPro" id="IPR036388">
    <property type="entry name" value="WH-like_DNA-bd_sf"/>
</dbReference>
<evidence type="ECO:0000256" key="3">
    <source>
        <dbReference type="ARBA" id="ARBA00023163"/>
    </source>
</evidence>
<evidence type="ECO:0000259" key="4">
    <source>
        <dbReference type="PROSITE" id="PS50995"/>
    </source>
</evidence>
<dbReference type="PANTHER" id="PTHR42756:SF1">
    <property type="entry name" value="TRANSCRIPTIONAL REPRESSOR OF EMRAB OPERON"/>
    <property type="match status" value="1"/>
</dbReference>
<keyword evidence="3" id="KW-0804">Transcription</keyword>
<dbReference type="SUPFAM" id="SSF46785">
    <property type="entry name" value="Winged helix' DNA-binding domain"/>
    <property type="match status" value="1"/>
</dbReference>
<accession>A0ABM7FNN2</accession>
<dbReference type="RefSeq" id="WP_002444006.1">
    <property type="nucleotide sequence ID" value="NZ_AP018585.1"/>
</dbReference>
<keyword evidence="2" id="KW-0238">DNA-binding</keyword>